<evidence type="ECO:0000259" key="2">
    <source>
        <dbReference type="PROSITE" id="PS50011"/>
    </source>
</evidence>
<dbReference type="Proteomes" id="UP000748756">
    <property type="component" value="Unassembled WGS sequence"/>
</dbReference>
<dbReference type="GO" id="GO:0005524">
    <property type="term" value="F:ATP binding"/>
    <property type="evidence" value="ECO:0007669"/>
    <property type="project" value="InterPro"/>
</dbReference>
<evidence type="ECO:0000256" key="1">
    <source>
        <dbReference type="SAM" id="MobiDB-lite"/>
    </source>
</evidence>
<evidence type="ECO:0000313" key="4">
    <source>
        <dbReference type="Proteomes" id="UP000748756"/>
    </source>
</evidence>
<dbReference type="SUPFAM" id="SSF56112">
    <property type="entry name" value="Protein kinase-like (PK-like)"/>
    <property type="match status" value="1"/>
</dbReference>
<feature type="compositionally biased region" description="Low complexity" evidence="1">
    <location>
        <begin position="137"/>
        <end position="155"/>
    </location>
</feature>
<gene>
    <name evidence="3" type="ORF">BG015_008003</name>
</gene>
<feature type="domain" description="Protein kinase" evidence="2">
    <location>
        <begin position="191"/>
        <end position="475"/>
    </location>
</feature>
<feature type="region of interest" description="Disordered" evidence="1">
    <location>
        <begin position="501"/>
        <end position="533"/>
    </location>
</feature>
<dbReference type="OrthoDB" id="2353542at2759"/>
<dbReference type="AlphaFoldDB" id="A0A9P5VAG3"/>
<feature type="region of interest" description="Disordered" evidence="1">
    <location>
        <begin position="129"/>
        <end position="155"/>
    </location>
</feature>
<proteinExistence type="predicted"/>
<dbReference type="PANTHER" id="PTHR44329">
    <property type="entry name" value="SERINE/THREONINE-PROTEIN KINASE TNNI3K-RELATED"/>
    <property type="match status" value="1"/>
</dbReference>
<keyword evidence="4" id="KW-1185">Reference proteome</keyword>
<dbReference type="GO" id="GO:0004674">
    <property type="term" value="F:protein serine/threonine kinase activity"/>
    <property type="evidence" value="ECO:0007669"/>
    <property type="project" value="TreeGrafter"/>
</dbReference>
<evidence type="ECO:0000313" key="3">
    <source>
        <dbReference type="EMBL" id="KAF9150192.1"/>
    </source>
</evidence>
<feature type="compositionally biased region" description="Low complexity" evidence="1">
    <location>
        <begin position="1"/>
        <end position="17"/>
    </location>
</feature>
<feature type="region of interest" description="Disordered" evidence="1">
    <location>
        <begin position="61"/>
        <end position="101"/>
    </location>
</feature>
<dbReference type="InterPro" id="IPR001245">
    <property type="entry name" value="Ser-Thr/Tyr_kinase_cat_dom"/>
</dbReference>
<dbReference type="InterPro" id="IPR011009">
    <property type="entry name" value="Kinase-like_dom_sf"/>
</dbReference>
<organism evidence="3 4">
    <name type="scientific">Linnemannia schmuckeri</name>
    <dbReference type="NCBI Taxonomy" id="64567"/>
    <lineage>
        <taxon>Eukaryota</taxon>
        <taxon>Fungi</taxon>
        <taxon>Fungi incertae sedis</taxon>
        <taxon>Mucoromycota</taxon>
        <taxon>Mortierellomycotina</taxon>
        <taxon>Mortierellomycetes</taxon>
        <taxon>Mortierellales</taxon>
        <taxon>Mortierellaceae</taxon>
        <taxon>Linnemannia</taxon>
    </lineage>
</organism>
<dbReference type="InterPro" id="IPR000719">
    <property type="entry name" value="Prot_kinase_dom"/>
</dbReference>
<dbReference type="PROSITE" id="PS50011">
    <property type="entry name" value="PROTEIN_KINASE_DOM"/>
    <property type="match status" value="1"/>
</dbReference>
<name>A0A9P5VAG3_9FUNG</name>
<feature type="compositionally biased region" description="Polar residues" evidence="1">
    <location>
        <begin position="510"/>
        <end position="521"/>
    </location>
</feature>
<dbReference type="Gene3D" id="1.10.510.10">
    <property type="entry name" value="Transferase(Phosphotransferase) domain 1"/>
    <property type="match status" value="1"/>
</dbReference>
<reference evidence="3" key="1">
    <citation type="journal article" date="2020" name="Fungal Divers.">
        <title>Resolving the Mortierellaceae phylogeny through synthesis of multi-gene phylogenetics and phylogenomics.</title>
        <authorList>
            <person name="Vandepol N."/>
            <person name="Liber J."/>
            <person name="Desiro A."/>
            <person name="Na H."/>
            <person name="Kennedy M."/>
            <person name="Barry K."/>
            <person name="Grigoriev I.V."/>
            <person name="Miller A.N."/>
            <person name="O'Donnell K."/>
            <person name="Stajich J.E."/>
            <person name="Bonito G."/>
        </authorList>
    </citation>
    <scope>NUCLEOTIDE SEQUENCE</scope>
    <source>
        <strain evidence="3">NRRL 6426</strain>
    </source>
</reference>
<dbReference type="Pfam" id="PF07714">
    <property type="entry name" value="PK_Tyr_Ser-Thr"/>
    <property type="match status" value="1"/>
</dbReference>
<protein>
    <recommendedName>
        <fullName evidence="2">Protein kinase domain-containing protein</fullName>
    </recommendedName>
</protein>
<comment type="caution">
    <text evidence="3">The sequence shown here is derived from an EMBL/GenBank/DDBJ whole genome shotgun (WGS) entry which is preliminary data.</text>
</comment>
<dbReference type="EMBL" id="JAAAUQ010000443">
    <property type="protein sequence ID" value="KAF9150192.1"/>
    <property type="molecule type" value="Genomic_DNA"/>
</dbReference>
<accession>A0A9P5VAG3</accession>
<dbReference type="InterPro" id="IPR051681">
    <property type="entry name" value="Ser/Thr_Kinases-Pseudokinases"/>
</dbReference>
<dbReference type="InterPro" id="IPR036770">
    <property type="entry name" value="Ankyrin_rpt-contain_sf"/>
</dbReference>
<sequence length="840" mass="92025">MFGIPSGIVIPGPGYIPEDPKNQGNSNKSGSIRNGTSHSDILFGAYNSNSSITTVTSNSTNATSANGNGQYGHSARSDSISSVLSGGNGPPSPSVPFNGVGNNPYYRTGPVMASLAEEEMPPPYISQHHIAHHHHQQQQPPSSSSSFSSSSSSSSSEDYRQCLQWLQQTCRPVFMKELAQLNTVPVPITVANAKHPSHIGGTQLVQLATWKQSQVQVLPIDRWGQAHDVLEEIQALHRLRKCRQIIQLYGYLPNASLTHGQMPALLLQQPSYGSLRQFLDHHFDSIHWPERYKLALDMTQGLRYLTSQGIPCTLHSGSILVDGEGVAVLTGFGSERGMIASAPCQMTAQPSNAALVVYTAPEKLAAIAAATAAAGGPISNIAYSPDWEVFSLGILLWELSSGRLPFDEIIARAEAGPRLNKNIEQLSSAIQKGLREETVPGTPEIYEQLFKMCWNSDAESRPPLDVVEETLQMLVVVEPMDMLMLPDDEMNMHVSTVLSDSVDNDSVSSHNTPTRSNSVRSLSPLPGYQPRQRPTTLHEAISVSNADMTEWYILSGHDLNGYAIVPTFSLECEITPILTCLGHFLPSSLPIFKELMEQDVDLSLLCKRSNQNALHVLLDRYIPFKNEKGSAHLMEAVDILLKHISPVEIDINGLDVQSHTPLHLLMRNPRISSEDVAEILKRMIPKGADTTRAAPRDGKVLALAAKYLHFEATKHILSVDILASEPESLEKAVEACMTMTGRATDKFVNLRTKTRDLLKMWTGSAGQPRREKVALKILQDVGQVDALGMRTKGKGVTFAHPQAQVDCANRFYEAHIKKKREQVFETVELRFAGGLGFAGR</sequence>
<dbReference type="Gene3D" id="1.25.40.20">
    <property type="entry name" value="Ankyrin repeat-containing domain"/>
    <property type="match status" value="1"/>
</dbReference>
<feature type="compositionally biased region" description="Polar residues" evidence="1">
    <location>
        <begin position="22"/>
        <end position="39"/>
    </location>
</feature>
<dbReference type="SUPFAM" id="SSF48403">
    <property type="entry name" value="Ankyrin repeat"/>
    <property type="match status" value="1"/>
</dbReference>
<feature type="region of interest" description="Disordered" evidence="1">
    <location>
        <begin position="1"/>
        <end position="44"/>
    </location>
</feature>